<keyword evidence="2" id="KW-1185">Reference proteome</keyword>
<evidence type="ECO:0000313" key="2">
    <source>
        <dbReference type="Proteomes" id="UP000887458"/>
    </source>
</evidence>
<proteinExistence type="predicted"/>
<protein>
    <submittedName>
        <fullName evidence="1">Uncharacterized protein</fullName>
    </submittedName>
</protein>
<reference evidence="1 2" key="2">
    <citation type="journal article" date="2022" name="Mol. Biol. Evol.">
        <title>Comparative Genomics Reveals Insights into the Divergent Evolution of Astigmatic Mites and Household Pest Adaptations.</title>
        <authorList>
            <person name="Xiong Q."/>
            <person name="Wan A.T."/>
            <person name="Liu X."/>
            <person name="Fung C.S."/>
            <person name="Xiao X."/>
            <person name="Malainual N."/>
            <person name="Hou J."/>
            <person name="Wang L."/>
            <person name="Wang M."/>
            <person name="Yang K.Y."/>
            <person name="Cui Y."/>
            <person name="Leung E.L."/>
            <person name="Nong W."/>
            <person name="Shin S.K."/>
            <person name="Au S.W."/>
            <person name="Jeong K.Y."/>
            <person name="Chew F.T."/>
            <person name="Hui J.H."/>
            <person name="Leung T.F."/>
            <person name="Tungtrongchitr A."/>
            <person name="Zhong N."/>
            <person name="Liu Z."/>
            <person name="Tsui S.K."/>
        </authorList>
    </citation>
    <scope>NUCLEOTIDE SEQUENCE [LARGE SCALE GENOMIC DNA]</scope>
    <source>
        <strain evidence="1">Derp</strain>
    </source>
</reference>
<reference evidence="1 2" key="1">
    <citation type="journal article" date="2018" name="J. Allergy Clin. Immunol.">
        <title>High-quality assembly of Dermatophagoides pteronyssinus genome and transcriptome reveals a wide range of novel allergens.</title>
        <authorList>
            <person name="Liu X.Y."/>
            <person name="Yang K.Y."/>
            <person name="Wang M.Q."/>
            <person name="Kwok J.S."/>
            <person name="Zeng X."/>
            <person name="Yang Z."/>
            <person name="Xiao X.J."/>
            <person name="Lau C.P."/>
            <person name="Li Y."/>
            <person name="Huang Z.M."/>
            <person name="Ba J.G."/>
            <person name="Yim A.K."/>
            <person name="Ouyang C.Y."/>
            <person name="Ngai S.M."/>
            <person name="Chan T.F."/>
            <person name="Leung E.L."/>
            <person name="Liu L."/>
            <person name="Liu Z.G."/>
            <person name="Tsui S.K."/>
        </authorList>
    </citation>
    <scope>NUCLEOTIDE SEQUENCE [LARGE SCALE GENOMIC DNA]</scope>
    <source>
        <strain evidence="1">Derp</strain>
    </source>
</reference>
<dbReference type="EMBL" id="NJHN03000054">
    <property type="protein sequence ID" value="KAH9420022.1"/>
    <property type="molecule type" value="Genomic_DNA"/>
</dbReference>
<sequence length="103" mass="12118">MKRQMIQDILYRLHNISSANVNECCDNKTPIIGNMIKPQTDINVQQSEKFGPQTQPETTSSQQQIIITHKCKKRKQYLIILDEAFIRSTDELHFIFIFEHLIE</sequence>
<name>A0ABQ8JBN5_DERPT</name>
<accession>A0ABQ8JBN5</accession>
<organism evidence="1 2">
    <name type="scientific">Dermatophagoides pteronyssinus</name>
    <name type="common">European house dust mite</name>
    <dbReference type="NCBI Taxonomy" id="6956"/>
    <lineage>
        <taxon>Eukaryota</taxon>
        <taxon>Metazoa</taxon>
        <taxon>Ecdysozoa</taxon>
        <taxon>Arthropoda</taxon>
        <taxon>Chelicerata</taxon>
        <taxon>Arachnida</taxon>
        <taxon>Acari</taxon>
        <taxon>Acariformes</taxon>
        <taxon>Sarcoptiformes</taxon>
        <taxon>Astigmata</taxon>
        <taxon>Psoroptidia</taxon>
        <taxon>Analgoidea</taxon>
        <taxon>Pyroglyphidae</taxon>
        <taxon>Dermatophagoidinae</taxon>
        <taxon>Dermatophagoides</taxon>
    </lineage>
</organism>
<evidence type="ECO:0000313" key="1">
    <source>
        <dbReference type="EMBL" id="KAH9420022.1"/>
    </source>
</evidence>
<gene>
    <name evidence="1" type="ORF">DERP_001856</name>
</gene>
<dbReference type="Proteomes" id="UP000887458">
    <property type="component" value="Unassembled WGS sequence"/>
</dbReference>
<comment type="caution">
    <text evidence="1">The sequence shown here is derived from an EMBL/GenBank/DDBJ whole genome shotgun (WGS) entry which is preliminary data.</text>
</comment>